<keyword evidence="14" id="KW-1185">Reference proteome</keyword>
<dbReference type="GO" id="GO:0006811">
    <property type="term" value="P:monoatomic ion transport"/>
    <property type="evidence" value="ECO:0007669"/>
    <property type="project" value="UniProtKB-KW"/>
</dbReference>
<keyword evidence="3" id="KW-0813">Transport</keyword>
<reference evidence="13 14" key="1">
    <citation type="submission" date="2019-11" db="EMBL/GenBank/DDBJ databases">
        <title>Type strains purchased from KCTC, JCM and DSMZ.</title>
        <authorList>
            <person name="Lu H."/>
        </authorList>
    </citation>
    <scope>NUCLEOTIDE SEQUENCE [LARGE SCALE GENOMIC DNA]</scope>
    <source>
        <strain evidence="13 14">JCM 31587</strain>
    </source>
</reference>
<evidence type="ECO:0000256" key="8">
    <source>
        <dbReference type="ARBA" id="ARBA00023114"/>
    </source>
</evidence>
<dbReference type="PANTHER" id="PTHR34501:SF9">
    <property type="entry name" value="MAJOR OUTER MEMBRANE PROTEIN P.IA"/>
    <property type="match status" value="1"/>
</dbReference>
<dbReference type="Pfam" id="PF13609">
    <property type="entry name" value="Porin_4"/>
    <property type="match status" value="1"/>
</dbReference>
<gene>
    <name evidence="13" type="ORF">GM658_01545</name>
</gene>
<comment type="caution">
    <text evidence="13">The sequence shown here is derived from an EMBL/GenBank/DDBJ whole genome shotgun (WGS) entry which is preliminary data.</text>
</comment>
<keyword evidence="7" id="KW-0406">Ion transport</keyword>
<comment type="subunit">
    <text evidence="2">Homotrimer.</text>
</comment>
<feature type="signal peptide" evidence="11">
    <location>
        <begin position="1"/>
        <end position="16"/>
    </location>
</feature>
<evidence type="ECO:0000256" key="4">
    <source>
        <dbReference type="ARBA" id="ARBA00022452"/>
    </source>
</evidence>
<evidence type="ECO:0000259" key="12">
    <source>
        <dbReference type="Pfam" id="PF13609"/>
    </source>
</evidence>
<evidence type="ECO:0000256" key="5">
    <source>
        <dbReference type="ARBA" id="ARBA00022692"/>
    </source>
</evidence>
<feature type="chain" id="PRO_5026701446" evidence="11">
    <location>
        <begin position="17"/>
        <end position="361"/>
    </location>
</feature>
<proteinExistence type="predicted"/>
<dbReference type="GO" id="GO:0015288">
    <property type="term" value="F:porin activity"/>
    <property type="evidence" value="ECO:0007669"/>
    <property type="project" value="UniProtKB-KW"/>
</dbReference>
<dbReference type="EMBL" id="WNKX01000001">
    <property type="protein sequence ID" value="MTW09274.1"/>
    <property type="molecule type" value="Genomic_DNA"/>
</dbReference>
<dbReference type="InterPro" id="IPR023614">
    <property type="entry name" value="Porin_dom_sf"/>
</dbReference>
<organism evidence="13 14">
    <name type="scientific">Massilia eburnea</name>
    <dbReference type="NCBI Taxonomy" id="1776165"/>
    <lineage>
        <taxon>Bacteria</taxon>
        <taxon>Pseudomonadati</taxon>
        <taxon>Pseudomonadota</taxon>
        <taxon>Betaproteobacteria</taxon>
        <taxon>Burkholderiales</taxon>
        <taxon>Oxalobacteraceae</taxon>
        <taxon>Telluria group</taxon>
        <taxon>Massilia</taxon>
    </lineage>
</organism>
<dbReference type="AlphaFoldDB" id="A0A6L6QB35"/>
<feature type="domain" description="Porin" evidence="12">
    <location>
        <begin position="5"/>
        <end position="334"/>
    </location>
</feature>
<dbReference type="SUPFAM" id="SSF56935">
    <property type="entry name" value="Porins"/>
    <property type="match status" value="1"/>
</dbReference>
<keyword evidence="6 11" id="KW-0732">Signal</keyword>
<dbReference type="InterPro" id="IPR033900">
    <property type="entry name" value="Gram_neg_porin_domain"/>
</dbReference>
<evidence type="ECO:0000313" key="14">
    <source>
        <dbReference type="Proteomes" id="UP000472320"/>
    </source>
</evidence>
<protein>
    <submittedName>
        <fullName evidence="13">Porin</fullName>
    </submittedName>
</protein>
<evidence type="ECO:0000313" key="13">
    <source>
        <dbReference type="EMBL" id="MTW09274.1"/>
    </source>
</evidence>
<keyword evidence="8" id="KW-0626">Porin</keyword>
<dbReference type="PANTHER" id="PTHR34501">
    <property type="entry name" value="PROTEIN YDDL-RELATED"/>
    <property type="match status" value="1"/>
</dbReference>
<evidence type="ECO:0000256" key="9">
    <source>
        <dbReference type="ARBA" id="ARBA00023136"/>
    </source>
</evidence>
<keyword evidence="5" id="KW-0812">Transmembrane</keyword>
<dbReference type="Gene3D" id="2.40.160.10">
    <property type="entry name" value="Porin"/>
    <property type="match status" value="1"/>
</dbReference>
<dbReference type="CDD" id="cd00342">
    <property type="entry name" value="gram_neg_porins"/>
    <property type="match status" value="1"/>
</dbReference>
<keyword evidence="4" id="KW-1134">Transmembrane beta strand</keyword>
<dbReference type="GO" id="GO:0009279">
    <property type="term" value="C:cell outer membrane"/>
    <property type="evidence" value="ECO:0007669"/>
    <property type="project" value="UniProtKB-SubCell"/>
</dbReference>
<evidence type="ECO:0000256" key="10">
    <source>
        <dbReference type="ARBA" id="ARBA00023237"/>
    </source>
</evidence>
<accession>A0A6L6QB35</accession>
<evidence type="ECO:0000256" key="3">
    <source>
        <dbReference type="ARBA" id="ARBA00022448"/>
    </source>
</evidence>
<evidence type="ECO:0000256" key="6">
    <source>
        <dbReference type="ARBA" id="ARBA00022729"/>
    </source>
</evidence>
<evidence type="ECO:0000256" key="2">
    <source>
        <dbReference type="ARBA" id="ARBA00011233"/>
    </source>
</evidence>
<comment type="subcellular location">
    <subcellularLocation>
        <location evidence="1">Cell outer membrane</location>
        <topology evidence="1">Multi-pass membrane protein</topology>
    </subcellularLocation>
</comment>
<keyword evidence="9" id="KW-0472">Membrane</keyword>
<evidence type="ECO:0000256" key="11">
    <source>
        <dbReference type="SAM" id="SignalP"/>
    </source>
</evidence>
<keyword evidence="10" id="KW-0998">Cell outer membrane</keyword>
<evidence type="ECO:0000256" key="1">
    <source>
        <dbReference type="ARBA" id="ARBA00004571"/>
    </source>
</evidence>
<dbReference type="Proteomes" id="UP000472320">
    <property type="component" value="Unassembled WGS sequence"/>
</dbReference>
<name>A0A6L6QB35_9BURK</name>
<dbReference type="OrthoDB" id="5289162at2"/>
<dbReference type="InterPro" id="IPR050298">
    <property type="entry name" value="Gram-neg_bact_OMP"/>
</dbReference>
<dbReference type="GO" id="GO:0046930">
    <property type="term" value="C:pore complex"/>
    <property type="evidence" value="ECO:0007669"/>
    <property type="project" value="UniProtKB-KW"/>
</dbReference>
<dbReference type="RefSeq" id="WP_155452248.1">
    <property type="nucleotide sequence ID" value="NZ_WNKX01000001.1"/>
</dbReference>
<sequence>MKVLAFLLISPALALAQTRQPAAGEGVQVYGVLDAGVLVERGCRDNCAGSKLSPGISEGSRIGISGREPLGSHGNSAIFTVEGGVENDTGRSEEGRLFGRQAWVGLDGRWGALTLGRQYNLQYETLAEVADPFHGGLAGTATNLMGFTTKRYDNTIKYRTPAGRRWSAGAIYSFGESDFSTSGNKAYGATVGFADGIFTLRLAHQRKRNPIDAVGTTQPVDLSARNTLAAANVKLGNATVFAAYGVNRGWGSSPWDPSSPYGALTLATPSLYSRDVLAGLSYVSGPFTYMASFIHKDDRSPANQDADQAGVGVVYSLSRRTALHASFAHIRNRNGAAYTAGTATETGKGNRALTFGLRHAF</sequence>
<evidence type="ECO:0000256" key="7">
    <source>
        <dbReference type="ARBA" id="ARBA00023065"/>
    </source>
</evidence>